<dbReference type="GO" id="GO:0008654">
    <property type="term" value="P:phospholipid biosynthetic process"/>
    <property type="evidence" value="ECO:0007669"/>
    <property type="project" value="UniProtKB-ARBA"/>
</dbReference>
<reference evidence="8 9" key="1">
    <citation type="submission" date="2019-03" db="EMBL/GenBank/DDBJ databases">
        <title>Genomic Encyclopedia of Type Strains, Phase IV (KMG-IV): sequencing the most valuable type-strain genomes for metagenomic binning, comparative biology and taxonomic classification.</title>
        <authorList>
            <person name="Goeker M."/>
        </authorList>
    </citation>
    <scope>NUCLEOTIDE SEQUENCE [LARGE SCALE GENOMIC DNA]</scope>
    <source>
        <strain evidence="8 9">DSM 24830</strain>
    </source>
</reference>
<dbReference type="OrthoDB" id="9805316at2"/>
<dbReference type="PROSITE" id="PS00723">
    <property type="entry name" value="POLYPRENYL_SYNTHASE_1"/>
    <property type="match status" value="1"/>
</dbReference>
<dbReference type="EMBL" id="SMFQ01000002">
    <property type="protein sequence ID" value="TCJ88657.1"/>
    <property type="molecule type" value="Genomic_DNA"/>
</dbReference>
<dbReference type="InterPro" id="IPR053378">
    <property type="entry name" value="Prenyl_diphosphate_synthase"/>
</dbReference>
<dbReference type="GO" id="GO:0016114">
    <property type="term" value="P:terpenoid biosynthetic process"/>
    <property type="evidence" value="ECO:0007669"/>
    <property type="project" value="UniProtKB-ARBA"/>
</dbReference>
<dbReference type="RefSeq" id="WP_131904339.1">
    <property type="nucleotide sequence ID" value="NZ_BAAAFU010000008.1"/>
</dbReference>
<dbReference type="PANTHER" id="PTHR43281">
    <property type="entry name" value="FARNESYL DIPHOSPHATE SYNTHASE"/>
    <property type="match status" value="1"/>
</dbReference>
<keyword evidence="5" id="KW-0460">Magnesium</keyword>
<organism evidence="8 9">
    <name type="scientific">Cocleimonas flava</name>
    <dbReference type="NCBI Taxonomy" id="634765"/>
    <lineage>
        <taxon>Bacteria</taxon>
        <taxon>Pseudomonadati</taxon>
        <taxon>Pseudomonadota</taxon>
        <taxon>Gammaproteobacteria</taxon>
        <taxon>Thiotrichales</taxon>
        <taxon>Thiotrichaceae</taxon>
        <taxon>Cocleimonas</taxon>
    </lineage>
</organism>
<dbReference type="Pfam" id="PF00348">
    <property type="entry name" value="polyprenyl_synt"/>
    <property type="match status" value="1"/>
</dbReference>
<evidence type="ECO:0000256" key="4">
    <source>
        <dbReference type="ARBA" id="ARBA00022723"/>
    </source>
</evidence>
<name>A0A4R1F368_9GAMM</name>
<comment type="cofactor">
    <cofactor evidence="1">
        <name>Mg(2+)</name>
        <dbReference type="ChEBI" id="CHEBI:18420"/>
    </cofactor>
</comment>
<dbReference type="GO" id="GO:0005737">
    <property type="term" value="C:cytoplasm"/>
    <property type="evidence" value="ECO:0007669"/>
    <property type="project" value="UniProtKB-ARBA"/>
</dbReference>
<dbReference type="InterPro" id="IPR008949">
    <property type="entry name" value="Isoprenoid_synthase_dom_sf"/>
</dbReference>
<dbReference type="Gene3D" id="1.10.600.10">
    <property type="entry name" value="Farnesyl Diphosphate Synthase"/>
    <property type="match status" value="1"/>
</dbReference>
<evidence type="ECO:0000256" key="6">
    <source>
        <dbReference type="ARBA" id="ARBA00023229"/>
    </source>
</evidence>
<dbReference type="PROSITE" id="PS00444">
    <property type="entry name" value="POLYPRENYL_SYNTHASE_2"/>
    <property type="match status" value="1"/>
</dbReference>
<evidence type="ECO:0000256" key="1">
    <source>
        <dbReference type="ARBA" id="ARBA00001946"/>
    </source>
</evidence>
<dbReference type="InterPro" id="IPR000092">
    <property type="entry name" value="Polyprenyl_synt"/>
</dbReference>
<dbReference type="SFLD" id="SFLDG01017">
    <property type="entry name" value="Polyprenyl_Transferase_Like"/>
    <property type="match status" value="1"/>
</dbReference>
<comment type="caution">
    <text evidence="8">The sequence shown here is derived from an EMBL/GenBank/DDBJ whole genome shotgun (WGS) entry which is preliminary data.</text>
</comment>
<evidence type="ECO:0000313" key="9">
    <source>
        <dbReference type="Proteomes" id="UP000294887"/>
    </source>
</evidence>
<evidence type="ECO:0000256" key="2">
    <source>
        <dbReference type="ARBA" id="ARBA00006706"/>
    </source>
</evidence>
<gene>
    <name evidence="8" type="ORF">EV695_0515</name>
</gene>
<dbReference type="InterPro" id="IPR033749">
    <property type="entry name" value="Polyprenyl_synt_CS"/>
</dbReference>
<dbReference type="PANTHER" id="PTHR43281:SF1">
    <property type="entry name" value="FARNESYL DIPHOSPHATE SYNTHASE"/>
    <property type="match status" value="1"/>
</dbReference>
<accession>A0A4R1F368</accession>
<evidence type="ECO:0000313" key="8">
    <source>
        <dbReference type="EMBL" id="TCJ88657.1"/>
    </source>
</evidence>
<proteinExistence type="inferred from homology"/>
<dbReference type="GO" id="GO:0046872">
    <property type="term" value="F:metal ion binding"/>
    <property type="evidence" value="ECO:0007669"/>
    <property type="project" value="UniProtKB-KW"/>
</dbReference>
<keyword evidence="6" id="KW-0414">Isoprene biosynthesis</keyword>
<dbReference type="FunFam" id="1.10.600.10:FF:000001">
    <property type="entry name" value="Geranylgeranyl diphosphate synthase"/>
    <property type="match status" value="1"/>
</dbReference>
<dbReference type="SUPFAM" id="SSF48576">
    <property type="entry name" value="Terpenoid synthases"/>
    <property type="match status" value="1"/>
</dbReference>
<evidence type="ECO:0000256" key="5">
    <source>
        <dbReference type="ARBA" id="ARBA00022842"/>
    </source>
</evidence>
<keyword evidence="3 7" id="KW-0808">Transferase</keyword>
<keyword evidence="9" id="KW-1185">Reference proteome</keyword>
<dbReference type="AlphaFoldDB" id="A0A4R1F368"/>
<keyword evidence="4" id="KW-0479">Metal-binding</keyword>
<comment type="similarity">
    <text evidence="2 7">Belongs to the FPP/GGPP synthase family.</text>
</comment>
<dbReference type="NCBIfam" id="NF045485">
    <property type="entry name" value="FPPsyn"/>
    <property type="match status" value="1"/>
</dbReference>
<evidence type="ECO:0000256" key="7">
    <source>
        <dbReference type="RuleBase" id="RU004466"/>
    </source>
</evidence>
<dbReference type="CDD" id="cd00685">
    <property type="entry name" value="Trans_IPPS_HT"/>
    <property type="match status" value="1"/>
</dbReference>
<dbReference type="Proteomes" id="UP000294887">
    <property type="component" value="Unassembled WGS sequence"/>
</dbReference>
<dbReference type="SFLD" id="SFLDS00005">
    <property type="entry name" value="Isoprenoid_Synthase_Type_I"/>
    <property type="match status" value="1"/>
</dbReference>
<evidence type="ECO:0000256" key="3">
    <source>
        <dbReference type="ARBA" id="ARBA00022679"/>
    </source>
</evidence>
<sequence length="300" mass="32737">MTREDYQHRIEQFLDSVPLSSSSFISSSQLHEAMRYSALGGGKRVRPLLVYATGEALKINVDLLDLPAAAIELIHAYSLIHDDLPSMDDDALRRGKPTTHIAFDEATAILAGDALQTLAFQLLSNPVQGICAENQLKILNILAIASGPDGMVKGQSIDLAAVGKQLTEDELEIMHNHKTGALITASVEMATYCMETKEQANSEEIVKKRRSLTEYSQAIGLAFQVRDDILDIQSDTETLGKQQGSDIAAGKPTYPSIMGMSATKEKLFNLNKKALDSLIDFGEEADSLREIASFIVKRIA</sequence>
<protein>
    <submittedName>
        <fullName evidence="8">Farnesyl-diphosphate synthase</fullName>
    </submittedName>
</protein>
<dbReference type="GO" id="GO:0004659">
    <property type="term" value="F:prenyltransferase activity"/>
    <property type="evidence" value="ECO:0007669"/>
    <property type="project" value="InterPro"/>
</dbReference>